<dbReference type="RefSeq" id="WP_111624940.1">
    <property type="nucleotide sequence ID" value="NZ_QLLN01000007.1"/>
</dbReference>
<dbReference type="Gene3D" id="3.40.720.10">
    <property type="entry name" value="Alkaline Phosphatase, subunit A"/>
    <property type="match status" value="1"/>
</dbReference>
<comment type="caution">
    <text evidence="2">The sequence shown here is derived from an EMBL/GenBank/DDBJ whole genome shotgun (WGS) entry which is preliminary data.</text>
</comment>
<dbReference type="CDD" id="cd16145">
    <property type="entry name" value="ARS_like"/>
    <property type="match status" value="1"/>
</dbReference>
<gene>
    <name evidence="2" type="ORF">LV92_03590</name>
</gene>
<dbReference type="SUPFAM" id="SSF53649">
    <property type="entry name" value="Alkaline phosphatase-like"/>
    <property type="match status" value="1"/>
</dbReference>
<accession>A0A327R2A0</accession>
<protein>
    <submittedName>
        <fullName evidence="2">Arylsulfatase A-like enzyme</fullName>
    </submittedName>
</protein>
<evidence type="ECO:0000313" key="3">
    <source>
        <dbReference type="Proteomes" id="UP000249696"/>
    </source>
</evidence>
<dbReference type="Proteomes" id="UP000249696">
    <property type="component" value="Unassembled WGS sequence"/>
</dbReference>
<dbReference type="InterPro" id="IPR017850">
    <property type="entry name" value="Alkaline_phosphatase_core_sf"/>
</dbReference>
<dbReference type="OrthoDB" id="9764377at2"/>
<organism evidence="2 3">
    <name type="scientific">Arenibacter echinorum</name>
    <dbReference type="NCBI Taxonomy" id="440515"/>
    <lineage>
        <taxon>Bacteria</taxon>
        <taxon>Pseudomonadati</taxon>
        <taxon>Bacteroidota</taxon>
        <taxon>Flavobacteriia</taxon>
        <taxon>Flavobacteriales</taxon>
        <taxon>Flavobacteriaceae</taxon>
        <taxon>Arenibacter</taxon>
    </lineage>
</organism>
<evidence type="ECO:0000259" key="1">
    <source>
        <dbReference type="Pfam" id="PF00884"/>
    </source>
</evidence>
<dbReference type="Gene3D" id="3.30.1120.10">
    <property type="match status" value="1"/>
</dbReference>
<keyword evidence="3" id="KW-1185">Reference proteome</keyword>
<dbReference type="AlphaFoldDB" id="A0A327R2A0"/>
<dbReference type="InterPro" id="IPR052701">
    <property type="entry name" value="GAG_Ulvan_Degrading_Sulfatases"/>
</dbReference>
<evidence type="ECO:0000313" key="2">
    <source>
        <dbReference type="EMBL" id="RAJ08027.1"/>
    </source>
</evidence>
<reference evidence="2 3" key="1">
    <citation type="submission" date="2018-06" db="EMBL/GenBank/DDBJ databases">
        <title>Genomic Encyclopedia of Archaeal and Bacterial Type Strains, Phase II (KMG-II): from individual species to whole genera.</title>
        <authorList>
            <person name="Goeker M."/>
        </authorList>
    </citation>
    <scope>NUCLEOTIDE SEQUENCE [LARGE SCALE GENOMIC DNA]</scope>
    <source>
        <strain evidence="2 3">DSM 23522</strain>
    </source>
</reference>
<dbReference type="EMBL" id="QLLN01000007">
    <property type="protein sequence ID" value="RAJ08027.1"/>
    <property type="molecule type" value="Genomic_DNA"/>
</dbReference>
<dbReference type="PANTHER" id="PTHR43751">
    <property type="entry name" value="SULFATASE"/>
    <property type="match status" value="1"/>
</dbReference>
<proteinExistence type="predicted"/>
<name>A0A327R2A0_9FLAO</name>
<dbReference type="Pfam" id="PF00884">
    <property type="entry name" value="Sulfatase"/>
    <property type="match status" value="1"/>
</dbReference>
<dbReference type="PANTHER" id="PTHR43751:SF3">
    <property type="entry name" value="SULFATASE N-TERMINAL DOMAIN-CONTAINING PROTEIN"/>
    <property type="match status" value="1"/>
</dbReference>
<sequence length="534" mass="60910">MNRKVFLFLTVIVLLGFFPCCKQITEQTSTKDDKKPNIILIYADDLGIGLLGHEGQKIIKTPNIDQLVKEGLHFTNAYSNMLCAPARASLITGMHDCHSKKFEITPGAMYNKISTEEFSHEEIGSILESVLSPIPEEYVFLGQVAKEAEYRTTQIGKLEWGFSTTHQQMERHGWESYYGYLDHVRAHGFYPPFLFENGNLVPIEGNTLWNSGKSSEPETPENYKERKHMEGKEHYSQNLFMDKALDFIDTNKDSSFFLYFPTQLPHGPVAVPNIHPDFLDDNRLTQIEKEYASMVKMLDDNVGEIMQKLKELSIDENTMVIFTADNGHEIYYAQKGRIEKPYTNIKTGERFDNIEHKYYSDLSGDVFDGNGGRAGMKRSNLQGGIQVPLIVRWPAKIEAGRTSSRLIANYDLLATLAETTGFSRSITTDGISFYDELINRGKGEEHEFVVYSSYTGPTLISDEGWKIRTDLEKGVFELFYLPDDFKEEKDLSEQRPEKLKELKSKLLEACEGDFFNGLFSNNGSILKVAKRENR</sequence>
<dbReference type="InterPro" id="IPR000917">
    <property type="entry name" value="Sulfatase_N"/>
</dbReference>
<feature type="domain" description="Sulfatase N-terminal" evidence="1">
    <location>
        <begin position="36"/>
        <end position="421"/>
    </location>
</feature>